<keyword evidence="2" id="KW-1185">Reference proteome</keyword>
<accession>A0A8R1Y204</accession>
<evidence type="ECO:0000313" key="1">
    <source>
        <dbReference type="EnsemblMetazoa" id="OVOC7456.1"/>
    </source>
</evidence>
<dbReference type="AlphaFoldDB" id="A0A8R1Y204"/>
<proteinExistence type="predicted"/>
<dbReference type="EnsemblMetazoa" id="OVOC7456.1">
    <property type="protein sequence ID" value="OVOC7456.1"/>
    <property type="gene ID" value="WBGene00244265"/>
</dbReference>
<dbReference type="Proteomes" id="UP000024404">
    <property type="component" value="Unassembled WGS sequence"/>
</dbReference>
<dbReference type="EMBL" id="CMVM020000202">
    <property type="status" value="NOT_ANNOTATED_CDS"/>
    <property type="molecule type" value="Genomic_DNA"/>
</dbReference>
<protein>
    <submittedName>
        <fullName evidence="1">Uncharacterized protein</fullName>
    </submittedName>
</protein>
<reference evidence="1" key="2">
    <citation type="submission" date="2022-06" db="UniProtKB">
        <authorList>
            <consortium name="EnsemblMetazoa"/>
        </authorList>
    </citation>
    <scope>IDENTIFICATION</scope>
</reference>
<sequence length="103" mass="11816">MLCIRIYNYLMLQLLLEAKFKLLSIWQYIDFYFMHQNLQHLMLQLLSEVNPQLTMHLYLLCASESVAFGAAIVVRSEPQLTVNLYLLCASESGTSDAAIVVRS</sequence>
<evidence type="ECO:0000313" key="2">
    <source>
        <dbReference type="Proteomes" id="UP000024404"/>
    </source>
</evidence>
<organism evidence="1 2">
    <name type="scientific">Onchocerca volvulus</name>
    <dbReference type="NCBI Taxonomy" id="6282"/>
    <lineage>
        <taxon>Eukaryota</taxon>
        <taxon>Metazoa</taxon>
        <taxon>Ecdysozoa</taxon>
        <taxon>Nematoda</taxon>
        <taxon>Chromadorea</taxon>
        <taxon>Rhabditida</taxon>
        <taxon>Spirurina</taxon>
        <taxon>Spiruromorpha</taxon>
        <taxon>Filarioidea</taxon>
        <taxon>Onchocercidae</taxon>
        <taxon>Onchocerca</taxon>
    </lineage>
</organism>
<reference evidence="2" key="1">
    <citation type="submission" date="2013-10" db="EMBL/GenBank/DDBJ databases">
        <title>Genome sequencing of Onchocerca volvulus.</title>
        <authorList>
            <person name="Cotton J."/>
            <person name="Tsai J."/>
            <person name="Stanley E."/>
            <person name="Tracey A."/>
            <person name="Holroyd N."/>
            <person name="Lustigman S."/>
            <person name="Berriman M."/>
        </authorList>
    </citation>
    <scope>NUCLEOTIDE SEQUENCE</scope>
</reference>
<name>A0A8R1Y204_ONCVO</name>